<accession>A0ACC6CBC6</accession>
<organism evidence="1 2">
    <name type="scientific">Roseateles hydrophilus</name>
    <dbReference type="NCBI Taxonomy" id="2975054"/>
    <lineage>
        <taxon>Bacteria</taxon>
        <taxon>Pseudomonadati</taxon>
        <taxon>Pseudomonadota</taxon>
        <taxon>Betaproteobacteria</taxon>
        <taxon>Burkholderiales</taxon>
        <taxon>Sphaerotilaceae</taxon>
        <taxon>Roseateles</taxon>
    </lineage>
</organism>
<comment type="caution">
    <text evidence="1">The sequence shown here is derived from an EMBL/GenBank/DDBJ whole genome shotgun (WGS) entry which is preliminary data.</text>
</comment>
<keyword evidence="2" id="KW-1185">Reference proteome</keyword>
<sequence>MQLVNIPILEQLKAAHADARGALDAWRKEVEGATWTSPQDIKDRYASASFLGGNRVIFNIKGNSYRLVVKVRFQNGIVMIEWGGTHAEYDKKNFGQ</sequence>
<gene>
    <name evidence="1" type="ORF">NYO99_12050</name>
</gene>
<dbReference type="EMBL" id="JAPPUY010000003">
    <property type="protein sequence ID" value="MCY4745706.1"/>
    <property type="molecule type" value="Genomic_DNA"/>
</dbReference>
<evidence type="ECO:0000313" key="1">
    <source>
        <dbReference type="EMBL" id="MCY4745706.1"/>
    </source>
</evidence>
<evidence type="ECO:0000313" key="2">
    <source>
        <dbReference type="Proteomes" id="UP001076464"/>
    </source>
</evidence>
<dbReference type="Proteomes" id="UP001076464">
    <property type="component" value="Unassembled WGS sequence"/>
</dbReference>
<protein>
    <submittedName>
        <fullName evidence="1">Type II toxin-antitoxin system HigB family toxin</fullName>
    </submittedName>
</protein>
<name>A0ACC6CBC6_9BURK</name>
<proteinExistence type="predicted"/>
<reference evidence="1" key="1">
    <citation type="submission" date="2022-08" db="EMBL/GenBank/DDBJ databases">
        <title>Genome sequencing of Pelomonas sp. UHG3.</title>
        <authorList>
            <person name="So Y."/>
        </authorList>
    </citation>
    <scope>NUCLEOTIDE SEQUENCE</scope>
    <source>
        <strain evidence="1">UHG3</strain>
    </source>
</reference>